<keyword evidence="3" id="KW-0547">Nucleotide-binding</keyword>
<dbReference type="GO" id="GO:0004674">
    <property type="term" value="F:protein serine/threonine kinase activity"/>
    <property type="evidence" value="ECO:0007669"/>
    <property type="project" value="UniProtKB-KW"/>
</dbReference>
<dbReference type="Pfam" id="PF00069">
    <property type="entry name" value="Pkinase"/>
    <property type="match status" value="1"/>
</dbReference>
<evidence type="ECO:0000259" key="6">
    <source>
        <dbReference type="PROSITE" id="PS50011"/>
    </source>
</evidence>
<proteinExistence type="predicted"/>
<dbReference type="InterPro" id="IPR000719">
    <property type="entry name" value="Prot_kinase_dom"/>
</dbReference>
<keyword evidence="1" id="KW-0723">Serine/threonine-protein kinase</keyword>
<gene>
    <name evidence="7" type="ORF">Vafri_14963</name>
</gene>
<organism evidence="7 8">
    <name type="scientific">Volvox africanus</name>
    <dbReference type="NCBI Taxonomy" id="51714"/>
    <lineage>
        <taxon>Eukaryota</taxon>
        <taxon>Viridiplantae</taxon>
        <taxon>Chlorophyta</taxon>
        <taxon>core chlorophytes</taxon>
        <taxon>Chlorophyceae</taxon>
        <taxon>CS clade</taxon>
        <taxon>Chlamydomonadales</taxon>
        <taxon>Volvocaceae</taxon>
        <taxon>Volvox</taxon>
    </lineage>
</organism>
<evidence type="ECO:0000256" key="2">
    <source>
        <dbReference type="ARBA" id="ARBA00022679"/>
    </source>
</evidence>
<evidence type="ECO:0000313" key="7">
    <source>
        <dbReference type="EMBL" id="GIL60342.1"/>
    </source>
</evidence>
<reference evidence="7" key="1">
    <citation type="journal article" date="2021" name="Proc. Natl. Acad. Sci. U.S.A.">
        <title>Three genomes in the algal genus Volvox reveal the fate of a haploid sex-determining region after a transition to homothallism.</title>
        <authorList>
            <person name="Yamamoto K."/>
            <person name="Hamaji T."/>
            <person name="Kawai-Toyooka H."/>
            <person name="Matsuzaki R."/>
            <person name="Takahashi F."/>
            <person name="Nishimura Y."/>
            <person name="Kawachi M."/>
            <person name="Noguchi H."/>
            <person name="Minakuchi Y."/>
            <person name="Umen J.G."/>
            <person name="Toyoda A."/>
            <person name="Nozaki H."/>
        </authorList>
    </citation>
    <scope>NUCLEOTIDE SEQUENCE</scope>
    <source>
        <strain evidence="7">NIES-3780</strain>
    </source>
</reference>
<keyword evidence="2" id="KW-0808">Transferase</keyword>
<evidence type="ECO:0000256" key="3">
    <source>
        <dbReference type="ARBA" id="ARBA00022741"/>
    </source>
</evidence>
<dbReference type="PANTHER" id="PTHR24350">
    <property type="entry name" value="SERINE/THREONINE-PROTEIN KINASE IAL-RELATED"/>
    <property type="match status" value="1"/>
</dbReference>
<keyword evidence="5" id="KW-0067">ATP-binding</keyword>
<dbReference type="EMBL" id="BNCO01000039">
    <property type="protein sequence ID" value="GIL60342.1"/>
    <property type="molecule type" value="Genomic_DNA"/>
</dbReference>
<evidence type="ECO:0000313" key="8">
    <source>
        <dbReference type="Proteomes" id="UP000747399"/>
    </source>
</evidence>
<keyword evidence="4" id="KW-0418">Kinase</keyword>
<evidence type="ECO:0000256" key="4">
    <source>
        <dbReference type="ARBA" id="ARBA00022777"/>
    </source>
</evidence>
<accession>A0A8J4F587</accession>
<name>A0A8J4F587_9CHLO</name>
<dbReference type="SUPFAM" id="SSF56112">
    <property type="entry name" value="Protein kinase-like (PK-like)"/>
    <property type="match status" value="1"/>
</dbReference>
<dbReference type="GO" id="GO:0005524">
    <property type="term" value="F:ATP binding"/>
    <property type="evidence" value="ECO:0007669"/>
    <property type="project" value="UniProtKB-KW"/>
</dbReference>
<evidence type="ECO:0000256" key="5">
    <source>
        <dbReference type="ARBA" id="ARBA00022840"/>
    </source>
</evidence>
<evidence type="ECO:0000256" key="1">
    <source>
        <dbReference type="ARBA" id="ARBA00022527"/>
    </source>
</evidence>
<dbReference type="PROSITE" id="PS50011">
    <property type="entry name" value="PROTEIN_KINASE_DOM"/>
    <property type="match status" value="1"/>
</dbReference>
<dbReference type="InterPro" id="IPR030616">
    <property type="entry name" value="Aur-like"/>
</dbReference>
<sequence length="208" mass="22477">MAPEVIRATDQYAGQAADIWSCGVMLYVMLFGAYPFESPQSRNQQGKARMDSMMQRILRMEWSIPADVEVSPEGRDLLCKLLVGDPRHRLTMSQIQSHPWFLTNIPPDASAMNDNFLAHTDYTGVQSEDDIKRVLASAAIPAPASRFAFGAAGYDDNYEDLDAAIDDEMANQRSAGPTNQAAALPAVAIAAQVARPPSALGAPGNGHV</sequence>
<dbReference type="Proteomes" id="UP000747399">
    <property type="component" value="Unassembled WGS sequence"/>
</dbReference>
<dbReference type="InterPro" id="IPR011009">
    <property type="entry name" value="Kinase-like_dom_sf"/>
</dbReference>
<dbReference type="AlphaFoldDB" id="A0A8J4F587"/>
<protein>
    <recommendedName>
        <fullName evidence="6">Protein kinase domain-containing protein</fullName>
    </recommendedName>
</protein>
<feature type="domain" description="Protein kinase" evidence="6">
    <location>
        <begin position="1"/>
        <end position="101"/>
    </location>
</feature>
<dbReference type="Gene3D" id="1.10.510.10">
    <property type="entry name" value="Transferase(Phosphotransferase) domain 1"/>
    <property type="match status" value="1"/>
</dbReference>
<comment type="caution">
    <text evidence="7">The sequence shown here is derived from an EMBL/GenBank/DDBJ whole genome shotgun (WGS) entry which is preliminary data.</text>
</comment>
<keyword evidence="8" id="KW-1185">Reference proteome</keyword>